<reference evidence="2 3" key="1">
    <citation type="journal article" date="2013" name="Genome Announc.">
        <title>Draft Genome Sequence for Ralstonia sp. Strain OR214, a Bacterium with Potential for Bioremediation.</title>
        <authorList>
            <person name="Utturkar S.M."/>
            <person name="Bollmann A."/>
            <person name="Brzoska R.M."/>
            <person name="Klingeman D.M."/>
            <person name="Epstein S.E."/>
            <person name="Palumbo A.V."/>
            <person name="Brown S.D."/>
        </authorList>
    </citation>
    <scope>NUCLEOTIDE SEQUENCE [LARGE SCALE GENOMIC DNA]</scope>
    <source>
        <strain evidence="2 3">OR214</strain>
    </source>
</reference>
<evidence type="ECO:0000259" key="1">
    <source>
        <dbReference type="Pfam" id="PF05344"/>
    </source>
</evidence>
<sequence>MIPLLSRQMSLLQARKRLGRTQKAMLTWLLAFRKYLLELDPTGRWEAKVRLGVRIAPQAQCLRCGFEGGFLSGGFDPQRRRRIRCPQCGRSRLLDVLQEEGQAYKGVVMHDAIDTAVRQRRKYFPKAKSPPVARAAQVAEAMPTVQPRRLLHDVALPKRTLVYGPPDCHEDGELTAYLLEKVDTALSQDSIAGPCPWCESAQTEHHLIKRPSGLPGFKCRGCLGYFMRVTNTPLVQPAMRELARRFVPMLGWRNTVDVAAQALGVDASVVREWVPTWRKWLLLLDPSGTMEPRVRLDMPVAEPAALRRRAVKRRGWLSRAWLKRADGFSYLSADGYVVRVGQRETDWCFEIRPTSAAELICAGDGFAISQDARLAAFDAITDLLAAEFLST</sequence>
<protein>
    <submittedName>
        <fullName evidence="2">Transposase</fullName>
    </submittedName>
</protein>
<gene>
    <name evidence="2" type="ORF">OR214_02049</name>
</gene>
<dbReference type="Pfam" id="PF05344">
    <property type="entry name" value="DUF746"/>
    <property type="match status" value="2"/>
</dbReference>
<accession>R0DWH1</accession>
<dbReference type="PATRIC" id="fig|1264675.3.peg.2044"/>
<comment type="caution">
    <text evidence="2">The sequence shown here is derived from an EMBL/GenBank/DDBJ whole genome shotgun (WGS) entry which is preliminary data.</text>
</comment>
<name>R0DWH1_RALPI</name>
<dbReference type="Proteomes" id="UP000013280">
    <property type="component" value="Unassembled WGS sequence"/>
</dbReference>
<feature type="domain" description="DUF746" evidence="1">
    <location>
        <begin position="249"/>
        <end position="297"/>
    </location>
</feature>
<feature type="domain" description="DUF746" evidence="1">
    <location>
        <begin position="2"/>
        <end position="56"/>
    </location>
</feature>
<proteinExistence type="predicted"/>
<dbReference type="AlphaFoldDB" id="R0DWH1"/>
<dbReference type="EMBL" id="APMQ01000005">
    <property type="protein sequence ID" value="ENZ77773.1"/>
    <property type="molecule type" value="Genomic_DNA"/>
</dbReference>
<dbReference type="InterPro" id="IPR008008">
    <property type="entry name" value="DUF746"/>
</dbReference>
<evidence type="ECO:0000313" key="2">
    <source>
        <dbReference type="EMBL" id="ENZ77773.1"/>
    </source>
</evidence>
<evidence type="ECO:0000313" key="3">
    <source>
        <dbReference type="Proteomes" id="UP000013280"/>
    </source>
</evidence>
<organism evidence="2 3">
    <name type="scientific">Ralstonia pickettii OR214</name>
    <dbReference type="NCBI Taxonomy" id="1264675"/>
    <lineage>
        <taxon>Bacteria</taxon>
        <taxon>Pseudomonadati</taxon>
        <taxon>Pseudomonadota</taxon>
        <taxon>Betaproteobacteria</taxon>
        <taxon>Burkholderiales</taxon>
        <taxon>Burkholderiaceae</taxon>
        <taxon>Ralstonia</taxon>
    </lineage>
</organism>